<dbReference type="InterPro" id="IPR016484">
    <property type="entry name" value="GTPase_Der"/>
</dbReference>
<feature type="domain" description="EngA-type G" evidence="11">
    <location>
        <begin position="2"/>
        <end position="166"/>
    </location>
</feature>
<gene>
    <name evidence="8" type="primary">der</name>
    <name evidence="12" type="ORF">ID47_03660</name>
</gene>
<dbReference type="Pfam" id="PF01926">
    <property type="entry name" value="MMR_HSR1"/>
    <property type="match status" value="2"/>
</dbReference>
<keyword evidence="3 8" id="KW-0690">Ribosome biogenesis</keyword>
<accession>A0A077AWM1</accession>
<keyword evidence="6 8" id="KW-0342">GTP-binding</keyword>
<dbReference type="RefSeq" id="WP_038467023.1">
    <property type="nucleotide sequence ID" value="NZ_CP008941.1"/>
</dbReference>
<dbReference type="EMBL" id="CP008941">
    <property type="protein sequence ID" value="AIK96033.1"/>
    <property type="molecule type" value="Genomic_DNA"/>
</dbReference>
<keyword evidence="13" id="KW-1185">Reference proteome</keyword>
<dbReference type="KEGG" id="paca:ID47_03660"/>
<dbReference type="AlphaFoldDB" id="A0A077AWM1"/>
<organism evidence="12 13">
    <name type="scientific">Candidatus Odyssella acanthamoebae</name>
    <dbReference type="NCBI Taxonomy" id="91604"/>
    <lineage>
        <taxon>Bacteria</taxon>
        <taxon>Pseudomonadati</taxon>
        <taxon>Pseudomonadota</taxon>
        <taxon>Alphaproteobacteria</taxon>
        <taxon>Holosporales</taxon>
        <taxon>Candidatus Paracaedibacteraceae</taxon>
        <taxon>Candidatus Odyssella</taxon>
    </lineage>
</organism>
<dbReference type="GO" id="GO:0005525">
    <property type="term" value="F:GTP binding"/>
    <property type="evidence" value="ECO:0007669"/>
    <property type="project" value="UniProtKB-UniRule"/>
</dbReference>
<dbReference type="InterPro" id="IPR005225">
    <property type="entry name" value="Small_GTP-bd"/>
</dbReference>
<feature type="binding site" evidence="8">
    <location>
        <begin position="192"/>
        <end position="199"/>
    </location>
    <ligand>
        <name>GTP</name>
        <dbReference type="ChEBI" id="CHEBI:37565"/>
        <label>2</label>
    </ligand>
</feature>
<dbReference type="GO" id="GO:0042254">
    <property type="term" value="P:ribosome biogenesis"/>
    <property type="evidence" value="ECO:0007669"/>
    <property type="project" value="UniProtKB-KW"/>
</dbReference>
<evidence type="ECO:0000259" key="11">
    <source>
        <dbReference type="PROSITE" id="PS51712"/>
    </source>
</evidence>
<dbReference type="PANTHER" id="PTHR43834:SF6">
    <property type="entry name" value="GTPASE DER"/>
    <property type="match status" value="1"/>
</dbReference>
<dbReference type="Pfam" id="PF14714">
    <property type="entry name" value="KH_dom-like"/>
    <property type="match status" value="1"/>
</dbReference>
<dbReference type="Gene3D" id="3.30.300.20">
    <property type="match status" value="1"/>
</dbReference>
<evidence type="ECO:0000256" key="2">
    <source>
        <dbReference type="ARBA" id="ARBA00020953"/>
    </source>
</evidence>
<comment type="function">
    <text evidence="8 10">GTPase that plays an essential role in the late steps of ribosome biogenesis.</text>
</comment>
<dbReference type="InterPro" id="IPR031166">
    <property type="entry name" value="G_ENGA"/>
</dbReference>
<dbReference type="HOGENOM" id="CLU_016077_5_0_5"/>
<dbReference type="CDD" id="cd01894">
    <property type="entry name" value="EngA1"/>
    <property type="match status" value="1"/>
</dbReference>
<dbReference type="InterPro" id="IPR027417">
    <property type="entry name" value="P-loop_NTPase"/>
</dbReference>
<evidence type="ECO:0000256" key="5">
    <source>
        <dbReference type="ARBA" id="ARBA00022741"/>
    </source>
</evidence>
<evidence type="ECO:0000313" key="12">
    <source>
        <dbReference type="EMBL" id="AIK96033.1"/>
    </source>
</evidence>
<keyword evidence="4 10" id="KW-0677">Repeat</keyword>
<dbReference type="NCBIfam" id="TIGR03594">
    <property type="entry name" value="GTPase_EngA"/>
    <property type="match status" value="1"/>
</dbReference>
<dbReference type="STRING" id="91604.ID47_03660"/>
<feature type="binding site" evidence="8">
    <location>
        <begin position="304"/>
        <end position="307"/>
    </location>
    <ligand>
        <name>GTP</name>
        <dbReference type="ChEBI" id="CHEBI:37565"/>
        <label>2</label>
    </ligand>
</feature>
<evidence type="ECO:0000256" key="4">
    <source>
        <dbReference type="ARBA" id="ARBA00022737"/>
    </source>
</evidence>
<feature type="binding site" evidence="8">
    <location>
        <begin position="55"/>
        <end position="59"/>
    </location>
    <ligand>
        <name>GTP</name>
        <dbReference type="ChEBI" id="CHEBI:37565"/>
        <label>1</label>
    </ligand>
</feature>
<evidence type="ECO:0000256" key="10">
    <source>
        <dbReference type="RuleBase" id="RU004481"/>
    </source>
</evidence>
<comment type="similarity">
    <text evidence="1 8 9 10">Belongs to the TRAFAC class TrmE-Era-EngA-EngB-Septin-like GTPase superfamily. EngA (Der) GTPase family.</text>
</comment>
<dbReference type="InterPro" id="IPR032859">
    <property type="entry name" value="KH_dom-like"/>
</dbReference>
<dbReference type="CDD" id="cd01895">
    <property type="entry name" value="EngA2"/>
    <property type="match status" value="1"/>
</dbReference>
<dbReference type="eggNOG" id="COG1160">
    <property type="taxonomic scope" value="Bacteria"/>
</dbReference>
<feature type="binding site" evidence="8">
    <location>
        <begin position="8"/>
        <end position="15"/>
    </location>
    <ligand>
        <name>GTP</name>
        <dbReference type="ChEBI" id="CHEBI:37565"/>
        <label>1</label>
    </ligand>
</feature>
<reference evidence="12 13" key="1">
    <citation type="submission" date="2014-07" db="EMBL/GenBank/DDBJ databases">
        <title>Comparative genomic insights into amoeba endosymbionts belonging to the families of Holosporaceae and Candidatus Midichloriaceae within Rickettsiales.</title>
        <authorList>
            <person name="Wang Z."/>
            <person name="Wu M."/>
        </authorList>
    </citation>
    <scope>NUCLEOTIDE SEQUENCE [LARGE SCALE GENOMIC DNA]</scope>
    <source>
        <strain evidence="12">PRA3</strain>
    </source>
</reference>
<feature type="binding site" evidence="8">
    <location>
        <begin position="239"/>
        <end position="243"/>
    </location>
    <ligand>
        <name>GTP</name>
        <dbReference type="ChEBI" id="CHEBI:37565"/>
        <label>2</label>
    </ligand>
</feature>
<dbReference type="SUPFAM" id="SSF52540">
    <property type="entry name" value="P-loop containing nucleoside triphosphate hydrolases"/>
    <property type="match status" value="2"/>
</dbReference>
<feature type="binding site" evidence="8">
    <location>
        <begin position="118"/>
        <end position="121"/>
    </location>
    <ligand>
        <name>GTP</name>
        <dbReference type="ChEBI" id="CHEBI:37565"/>
        <label>1</label>
    </ligand>
</feature>
<feature type="domain" description="EngA-type G" evidence="11">
    <location>
        <begin position="186"/>
        <end position="361"/>
    </location>
</feature>
<comment type="subunit">
    <text evidence="8">Associates with the 50S ribosomal subunit.</text>
</comment>
<evidence type="ECO:0000256" key="6">
    <source>
        <dbReference type="ARBA" id="ARBA00023134"/>
    </source>
</evidence>
<dbReference type="InterPro" id="IPR006073">
    <property type="entry name" value="GTP-bd"/>
</dbReference>
<dbReference type="PRINTS" id="PR00326">
    <property type="entry name" value="GTP1OBG"/>
</dbReference>
<dbReference type="Gene3D" id="3.40.50.300">
    <property type="entry name" value="P-loop containing nucleotide triphosphate hydrolases"/>
    <property type="match status" value="2"/>
</dbReference>
<protein>
    <recommendedName>
        <fullName evidence="2 8">GTPase Der</fullName>
    </recommendedName>
    <alternativeName>
        <fullName evidence="7 8">GTP-binding protein EngA</fullName>
    </alternativeName>
</protein>
<dbReference type="FunFam" id="3.30.300.20:FF:000004">
    <property type="entry name" value="GTPase Der"/>
    <property type="match status" value="1"/>
</dbReference>
<evidence type="ECO:0000256" key="8">
    <source>
        <dbReference type="HAMAP-Rule" id="MF_00195"/>
    </source>
</evidence>
<evidence type="ECO:0000256" key="3">
    <source>
        <dbReference type="ARBA" id="ARBA00022517"/>
    </source>
</evidence>
<dbReference type="FunFam" id="3.40.50.300:FF:000057">
    <property type="entry name" value="GTPase Der"/>
    <property type="match status" value="1"/>
</dbReference>
<dbReference type="InterPro" id="IPR015946">
    <property type="entry name" value="KH_dom-like_a/b"/>
</dbReference>
<evidence type="ECO:0000256" key="1">
    <source>
        <dbReference type="ARBA" id="ARBA00008279"/>
    </source>
</evidence>
<dbReference type="HAMAP" id="MF_00195">
    <property type="entry name" value="GTPase_Der"/>
    <property type="match status" value="1"/>
</dbReference>
<dbReference type="Proteomes" id="UP000028926">
    <property type="component" value="Chromosome"/>
</dbReference>
<evidence type="ECO:0000256" key="7">
    <source>
        <dbReference type="ARBA" id="ARBA00032345"/>
    </source>
</evidence>
<dbReference type="PIRSF" id="PIRSF006485">
    <property type="entry name" value="GTP-binding_EngA"/>
    <property type="match status" value="1"/>
</dbReference>
<proteinExistence type="inferred from homology"/>
<dbReference type="NCBIfam" id="TIGR00231">
    <property type="entry name" value="small_GTP"/>
    <property type="match status" value="2"/>
</dbReference>
<dbReference type="OrthoDB" id="9805918at2"/>
<evidence type="ECO:0000256" key="9">
    <source>
        <dbReference type="PROSITE-ProRule" id="PRU01049"/>
    </source>
</evidence>
<dbReference type="PROSITE" id="PS51712">
    <property type="entry name" value="G_ENGA"/>
    <property type="match status" value="2"/>
</dbReference>
<dbReference type="PANTHER" id="PTHR43834">
    <property type="entry name" value="GTPASE DER"/>
    <property type="match status" value="1"/>
</dbReference>
<sequence>MKKIAIIGRPNVGKSTLFNRFAGKRLALVHDMPGMTRDRKETNGKLYDLSFKIIDTAGLADPDSSILTKRMFSQTQMAIDEADLVLFVIDAREGITPYDRELANHLRRQNKPIIVIANKCEGRHGETGYSEAMSLALGDVVAISAEHGEGLYDLYEYMLPLFPTVENEEPENDQEDTGKAAKRRPLKLAIAGRPNAGKSTLINRLIGEERLLTADMPGVTRDAITVQWNYKDQAIDLIDTAGMRRRSRIDQASEKLAVMDTQRSINFAEVVVLMIDATCPFEKQDLTIAYDIVSEGRALVLALNKWDLIEDKSGLLKSIQEKLENQLTQARGIPCIPISAQHGRGLDKLMDAVMLMYSNWNRRISTGQLNKWLSFVTENHPAPAVNGRRIRLKYMTQAKTRPPTFAVFASQASQLPDSYSRYLINNLRKDFQLDGVPIRIFVRGGKNPYDDKK</sequence>
<name>A0A077AWM1_9PROT</name>
<keyword evidence="5 8" id="KW-0547">Nucleotide-binding</keyword>
<evidence type="ECO:0000313" key="13">
    <source>
        <dbReference type="Proteomes" id="UP000028926"/>
    </source>
</evidence>